<dbReference type="OrthoDB" id="96140at2759"/>
<organism evidence="2">
    <name type="scientific">Aphanomyces invadans</name>
    <dbReference type="NCBI Taxonomy" id="157072"/>
    <lineage>
        <taxon>Eukaryota</taxon>
        <taxon>Sar</taxon>
        <taxon>Stramenopiles</taxon>
        <taxon>Oomycota</taxon>
        <taxon>Saprolegniomycetes</taxon>
        <taxon>Saprolegniales</taxon>
        <taxon>Verrucalvaceae</taxon>
        <taxon>Aphanomyces</taxon>
    </lineage>
</organism>
<gene>
    <name evidence="2" type="ORF">H310_04160</name>
</gene>
<protein>
    <submittedName>
        <fullName evidence="2">Uncharacterized protein</fullName>
    </submittedName>
</protein>
<feature type="chain" id="PRO_5001535113" evidence="1">
    <location>
        <begin position="24"/>
        <end position="341"/>
    </location>
</feature>
<dbReference type="GeneID" id="20081210"/>
<feature type="signal peptide" evidence="1">
    <location>
        <begin position="1"/>
        <end position="23"/>
    </location>
</feature>
<sequence length="341" mass="38148">MAPRTWMLRFALVPAAMWTALPASSHTTVVVPDPSEADNIEQLHYDEAEAALAARQVAAITDFQIDLNYYEYSLIPAIKPDYTIGIIVDPCKTREPGCCQDQFGSPAYIVPRSDMNDKGIATVVNEFGDPLDKKHSRLGDTPSVFDPTCRVDMAGKVYKNETTIHPNGSITHAIDYASLCVAHDYAAVSVTDRALPACWDNNATVNALLPCYTFAGRMKPHCVSVGYMQTAYIVQCNGPFALDNHCGTFLELHKPHDETILSQTRLFGEFTSGYRTTTLPLFYKGNRTRTVCNGDYEIWWVVRTRYKFVVKFMKKLFITTPLCEFDDVTNDYRGYKALGTA</sequence>
<reference evidence="2" key="1">
    <citation type="submission" date="2013-12" db="EMBL/GenBank/DDBJ databases">
        <title>The Genome Sequence of Aphanomyces invadans NJM9701.</title>
        <authorList>
            <consortium name="The Broad Institute Genomics Platform"/>
            <person name="Russ C."/>
            <person name="Tyler B."/>
            <person name="van West P."/>
            <person name="Dieguez-Uribeondo J."/>
            <person name="Young S.K."/>
            <person name="Zeng Q."/>
            <person name="Gargeya S."/>
            <person name="Fitzgerald M."/>
            <person name="Abouelleil A."/>
            <person name="Alvarado L."/>
            <person name="Chapman S.B."/>
            <person name="Gainer-Dewar J."/>
            <person name="Goldberg J."/>
            <person name="Griggs A."/>
            <person name="Gujja S."/>
            <person name="Hansen M."/>
            <person name="Howarth C."/>
            <person name="Imamovic A."/>
            <person name="Ireland A."/>
            <person name="Larimer J."/>
            <person name="McCowan C."/>
            <person name="Murphy C."/>
            <person name="Pearson M."/>
            <person name="Poon T.W."/>
            <person name="Priest M."/>
            <person name="Roberts A."/>
            <person name="Saif S."/>
            <person name="Shea T."/>
            <person name="Sykes S."/>
            <person name="Wortman J."/>
            <person name="Nusbaum C."/>
            <person name="Birren B."/>
        </authorList>
    </citation>
    <scope>NUCLEOTIDE SEQUENCE [LARGE SCALE GENOMIC DNA]</scope>
    <source>
        <strain evidence="2">NJM9701</strain>
    </source>
</reference>
<dbReference type="VEuPathDB" id="FungiDB:H310_04160"/>
<name>A0A024UHQ3_9STRA</name>
<dbReference type="eggNOG" id="ENOG502QPIH">
    <property type="taxonomic scope" value="Eukaryota"/>
</dbReference>
<dbReference type="AlphaFoldDB" id="A0A024UHQ3"/>
<evidence type="ECO:0000313" key="2">
    <source>
        <dbReference type="EMBL" id="ETW05153.1"/>
    </source>
</evidence>
<keyword evidence="1" id="KW-0732">Signal</keyword>
<dbReference type="RefSeq" id="XP_008866591.1">
    <property type="nucleotide sequence ID" value="XM_008868369.1"/>
</dbReference>
<proteinExistence type="predicted"/>
<accession>A0A024UHQ3</accession>
<evidence type="ECO:0000256" key="1">
    <source>
        <dbReference type="SAM" id="SignalP"/>
    </source>
</evidence>
<dbReference type="EMBL" id="KI913957">
    <property type="protein sequence ID" value="ETW05153.1"/>
    <property type="molecule type" value="Genomic_DNA"/>
</dbReference>